<dbReference type="GO" id="GO:0006154">
    <property type="term" value="P:adenosine catabolic process"/>
    <property type="evidence" value="ECO:0007669"/>
    <property type="project" value="TreeGrafter"/>
</dbReference>
<evidence type="ECO:0000256" key="5">
    <source>
        <dbReference type="ARBA" id="ARBA00022833"/>
    </source>
</evidence>
<dbReference type="GO" id="GO:0046872">
    <property type="term" value="F:metal ion binding"/>
    <property type="evidence" value="ECO:0007669"/>
    <property type="project" value="UniProtKB-KW"/>
</dbReference>
<keyword evidence="3" id="KW-0479">Metal-binding</keyword>
<dbReference type="GO" id="GO:0004000">
    <property type="term" value="F:adenosine deaminase activity"/>
    <property type="evidence" value="ECO:0007669"/>
    <property type="project" value="TreeGrafter"/>
</dbReference>
<feature type="domain" description="Adenosine deaminase" evidence="8">
    <location>
        <begin position="13"/>
        <end position="321"/>
    </location>
</feature>
<evidence type="ECO:0000256" key="1">
    <source>
        <dbReference type="ARBA" id="ARBA00001947"/>
    </source>
</evidence>
<keyword evidence="6" id="KW-0546">Nucleotide metabolism</keyword>
<gene>
    <name evidence="9" type="ORF">INT47_012111</name>
</gene>
<dbReference type="PANTHER" id="PTHR11409:SF42">
    <property type="entry name" value="ADENOSINE DEAMINASE-LIKE PROTEIN"/>
    <property type="match status" value="1"/>
</dbReference>
<evidence type="ECO:0000256" key="2">
    <source>
        <dbReference type="ARBA" id="ARBA00006676"/>
    </source>
</evidence>
<evidence type="ECO:0000313" key="10">
    <source>
        <dbReference type="Proteomes" id="UP000603453"/>
    </source>
</evidence>
<protein>
    <recommendedName>
        <fullName evidence="8">Adenosine deaminase domain-containing protein</fullName>
    </recommendedName>
</protein>
<reference evidence="9" key="1">
    <citation type="submission" date="2020-12" db="EMBL/GenBank/DDBJ databases">
        <title>Metabolic potential, ecology and presence of endohyphal bacteria is reflected in genomic diversity of Mucoromycotina.</title>
        <authorList>
            <person name="Muszewska A."/>
            <person name="Okrasinska A."/>
            <person name="Steczkiewicz K."/>
            <person name="Drgas O."/>
            <person name="Orlowska M."/>
            <person name="Perlinska-Lenart U."/>
            <person name="Aleksandrzak-Piekarczyk T."/>
            <person name="Szatraj K."/>
            <person name="Zielenkiewicz U."/>
            <person name="Pilsyk S."/>
            <person name="Malc E."/>
            <person name="Mieczkowski P."/>
            <person name="Kruszewska J.S."/>
            <person name="Biernat P."/>
            <person name="Pawlowska J."/>
        </authorList>
    </citation>
    <scope>NUCLEOTIDE SEQUENCE</scope>
    <source>
        <strain evidence="9">WA0000017839</strain>
    </source>
</reference>
<evidence type="ECO:0000256" key="4">
    <source>
        <dbReference type="ARBA" id="ARBA00022801"/>
    </source>
</evidence>
<comment type="cofactor">
    <cofactor evidence="1">
        <name>Zn(2+)</name>
        <dbReference type="ChEBI" id="CHEBI:29105"/>
    </cofactor>
</comment>
<keyword evidence="4" id="KW-0378">Hydrolase</keyword>
<evidence type="ECO:0000256" key="3">
    <source>
        <dbReference type="ARBA" id="ARBA00022723"/>
    </source>
</evidence>
<evidence type="ECO:0000256" key="6">
    <source>
        <dbReference type="ARBA" id="ARBA00023080"/>
    </source>
</evidence>
<evidence type="ECO:0000256" key="7">
    <source>
        <dbReference type="ARBA" id="ARBA00048787"/>
    </source>
</evidence>
<accession>A0A8H7QPY0</accession>
<organism evidence="9 10">
    <name type="scientific">Mucor saturninus</name>
    <dbReference type="NCBI Taxonomy" id="64648"/>
    <lineage>
        <taxon>Eukaryota</taxon>
        <taxon>Fungi</taxon>
        <taxon>Fungi incertae sedis</taxon>
        <taxon>Mucoromycota</taxon>
        <taxon>Mucoromycotina</taxon>
        <taxon>Mucoromycetes</taxon>
        <taxon>Mucorales</taxon>
        <taxon>Mucorineae</taxon>
        <taxon>Mucoraceae</taxon>
        <taxon>Mucor</taxon>
    </lineage>
</organism>
<name>A0A8H7QPY0_9FUNG</name>
<dbReference type="PANTHER" id="PTHR11409">
    <property type="entry name" value="ADENOSINE DEAMINASE"/>
    <property type="match status" value="1"/>
</dbReference>
<dbReference type="CDD" id="cd00443">
    <property type="entry name" value="ADA_AMPD"/>
    <property type="match status" value="1"/>
</dbReference>
<comment type="caution">
    <text evidence="9">The sequence shown here is derived from an EMBL/GenBank/DDBJ whole genome shotgun (WGS) entry which is preliminary data.</text>
</comment>
<dbReference type="GO" id="GO:0009117">
    <property type="term" value="P:nucleotide metabolic process"/>
    <property type="evidence" value="ECO:0007669"/>
    <property type="project" value="UniProtKB-KW"/>
</dbReference>
<dbReference type="Gene3D" id="3.20.20.140">
    <property type="entry name" value="Metal-dependent hydrolases"/>
    <property type="match status" value="1"/>
</dbReference>
<dbReference type="AlphaFoldDB" id="A0A8H7QPY0"/>
<sequence>MASSLAEFCVQLPKVELHAHLNGSLSPATMRELVERKKAEKPELAEFRIPDSLEMDSFFPLFKFIYKLTDDEESVRIATRKTIDEFAKDGVKYLELRSTPRKNDETGMTKISYLEAVLSVIEEPRTDIIVKFIISIDRRNTLEEAQEVVDLALAFQSRGIVGIDLCGDVKVGLFNNLRPAFERAKENGFPLTIHFNEVIENLGEAPDVLSIKPDRLGHATFLDDYCRQVIYKENIPVEICMTSNLVCKTTSVLKEHHIKELLNDNHPFILCTDDKGVFFSEASNEYRLAGETFDLSRNELFEISYRSINAIFNNEELKTGLKKVWLDWKKEHASEF</sequence>
<comment type="catalytic activity">
    <reaction evidence="7">
        <text>N(6)-methyl-AMP + H2O + H(+) = IMP + methylamine</text>
        <dbReference type="Rhea" id="RHEA:16001"/>
        <dbReference type="ChEBI" id="CHEBI:15377"/>
        <dbReference type="ChEBI" id="CHEBI:15378"/>
        <dbReference type="ChEBI" id="CHEBI:58053"/>
        <dbReference type="ChEBI" id="CHEBI:59338"/>
        <dbReference type="ChEBI" id="CHEBI:144842"/>
    </reaction>
    <physiologicalReaction direction="left-to-right" evidence="7">
        <dbReference type="Rhea" id="RHEA:16002"/>
    </physiologicalReaction>
</comment>
<dbReference type="OrthoDB" id="272271at2759"/>
<dbReference type="InterPro" id="IPR001365">
    <property type="entry name" value="A_deaminase_dom"/>
</dbReference>
<comment type="similarity">
    <text evidence="2">Belongs to the metallo-dependent hydrolases superfamily. Adenosine and AMP deaminases family.</text>
</comment>
<proteinExistence type="inferred from homology"/>
<dbReference type="InterPro" id="IPR032466">
    <property type="entry name" value="Metal_Hydrolase"/>
</dbReference>
<dbReference type="Proteomes" id="UP000603453">
    <property type="component" value="Unassembled WGS sequence"/>
</dbReference>
<dbReference type="SUPFAM" id="SSF51556">
    <property type="entry name" value="Metallo-dependent hydrolases"/>
    <property type="match status" value="1"/>
</dbReference>
<dbReference type="Pfam" id="PF00962">
    <property type="entry name" value="A_deaminase"/>
    <property type="match status" value="1"/>
</dbReference>
<evidence type="ECO:0000259" key="8">
    <source>
        <dbReference type="Pfam" id="PF00962"/>
    </source>
</evidence>
<dbReference type="EMBL" id="JAEPRD010000142">
    <property type="protein sequence ID" value="KAG2196652.1"/>
    <property type="molecule type" value="Genomic_DNA"/>
</dbReference>
<keyword evidence="10" id="KW-1185">Reference proteome</keyword>
<dbReference type="GO" id="GO:0046103">
    <property type="term" value="P:inosine biosynthetic process"/>
    <property type="evidence" value="ECO:0007669"/>
    <property type="project" value="TreeGrafter"/>
</dbReference>
<dbReference type="InterPro" id="IPR006330">
    <property type="entry name" value="Ado/ade_deaminase"/>
</dbReference>
<evidence type="ECO:0000313" key="9">
    <source>
        <dbReference type="EMBL" id="KAG2196652.1"/>
    </source>
</evidence>
<keyword evidence="5" id="KW-0862">Zinc</keyword>